<dbReference type="Proteomes" id="UP000238479">
    <property type="component" value="Chromosome 4"/>
</dbReference>
<protein>
    <submittedName>
        <fullName evidence="1">Uncharacterized protein</fullName>
    </submittedName>
</protein>
<dbReference type="AlphaFoldDB" id="A0A2P6QWF9"/>
<proteinExistence type="predicted"/>
<evidence type="ECO:0000313" key="1">
    <source>
        <dbReference type="EMBL" id="PRQ38494.1"/>
    </source>
</evidence>
<dbReference type="EMBL" id="PDCK01000042">
    <property type="protein sequence ID" value="PRQ38494.1"/>
    <property type="molecule type" value="Genomic_DNA"/>
</dbReference>
<name>A0A2P6QWF9_ROSCH</name>
<organism evidence="1 2">
    <name type="scientific">Rosa chinensis</name>
    <name type="common">China rose</name>
    <dbReference type="NCBI Taxonomy" id="74649"/>
    <lineage>
        <taxon>Eukaryota</taxon>
        <taxon>Viridiplantae</taxon>
        <taxon>Streptophyta</taxon>
        <taxon>Embryophyta</taxon>
        <taxon>Tracheophyta</taxon>
        <taxon>Spermatophyta</taxon>
        <taxon>Magnoliopsida</taxon>
        <taxon>eudicotyledons</taxon>
        <taxon>Gunneridae</taxon>
        <taxon>Pentapetalae</taxon>
        <taxon>rosids</taxon>
        <taxon>fabids</taxon>
        <taxon>Rosales</taxon>
        <taxon>Rosaceae</taxon>
        <taxon>Rosoideae</taxon>
        <taxon>Rosoideae incertae sedis</taxon>
        <taxon>Rosa</taxon>
    </lineage>
</organism>
<comment type="caution">
    <text evidence="1">The sequence shown here is derived from an EMBL/GenBank/DDBJ whole genome shotgun (WGS) entry which is preliminary data.</text>
</comment>
<reference evidence="1 2" key="1">
    <citation type="journal article" date="2018" name="Nat. Genet.">
        <title>The Rosa genome provides new insights in the design of modern roses.</title>
        <authorList>
            <person name="Bendahmane M."/>
        </authorList>
    </citation>
    <scope>NUCLEOTIDE SEQUENCE [LARGE SCALE GENOMIC DNA]</scope>
    <source>
        <strain evidence="2">cv. Old Blush</strain>
    </source>
</reference>
<evidence type="ECO:0000313" key="2">
    <source>
        <dbReference type="Proteomes" id="UP000238479"/>
    </source>
</evidence>
<gene>
    <name evidence="1" type="ORF">RchiOBHm_Chr4g0414551</name>
</gene>
<keyword evidence="2" id="KW-1185">Reference proteome</keyword>
<accession>A0A2P6QWF9</accession>
<dbReference type="Gramene" id="PRQ38494">
    <property type="protein sequence ID" value="PRQ38494"/>
    <property type="gene ID" value="RchiOBHm_Chr4g0414551"/>
</dbReference>
<sequence>MSFHEICLLSSGPLCFLDCFFGLIPSERNVLIFKMLDFTFSLMITLPDQERPIMDTQNSVMRIYFDGVDAVDLLIFTSKQLHLDSLKTVTSPSTENFLWGIFHDKNHCRADMYDNGTTVDMEVDMAGGKMVGTVDVVVLKDSSTRCRRPDPIMKAVQQLLTIKKEEHSSYLTRLRVLDCTIKQLLAFNSEEPIMKDEHSASLEMKTVCSMQVKLEKDEDETCLKTDKKTLPCLPCLSLALKVLLAQLIKW</sequence>